<feature type="compositionally biased region" description="Gly residues" evidence="1">
    <location>
        <begin position="403"/>
        <end position="413"/>
    </location>
</feature>
<feature type="compositionally biased region" description="Low complexity" evidence="1">
    <location>
        <begin position="245"/>
        <end position="286"/>
    </location>
</feature>
<organism evidence="2 3">
    <name type="scientific">Flagellimonas yonaguniensis</name>
    <dbReference type="NCBI Taxonomy" id="3031325"/>
    <lineage>
        <taxon>Bacteria</taxon>
        <taxon>Pseudomonadati</taxon>
        <taxon>Bacteroidota</taxon>
        <taxon>Flavobacteriia</taxon>
        <taxon>Flavobacteriales</taxon>
        <taxon>Flavobacteriaceae</taxon>
        <taxon>Flagellimonas</taxon>
    </lineage>
</organism>
<accession>A0ABT5XXV4</accession>
<reference evidence="2 3" key="1">
    <citation type="submission" date="2023-03" db="EMBL/GenBank/DDBJ databases">
        <title>Muricauda XX sp. nov. and Muricauda XXX sp. nov., two novel species isolated from Okinawa Trough.</title>
        <authorList>
            <person name="Cao W."/>
            <person name="Deng X."/>
        </authorList>
    </citation>
    <scope>NUCLEOTIDE SEQUENCE [LARGE SCALE GENOMIC DNA]</scope>
    <source>
        <strain evidence="2 3">334s03</strain>
    </source>
</reference>
<name>A0ABT5XXV4_9FLAO</name>
<sequence>MLKSLLHNKLRTASILMVSALFMVSCGSYQQASYYDDGIYSANDRVLSVEKKNAEALRIEEQESNIYGDYFGDKANEYGEILDSEVFTDIDSYSSQMPNDTIPYGEQTDYFAYNNNYNGNPGWGDNPTSLSINVYNNSWGWSGYYGWYDPYLSWGWGWNYPYYGWGWGWNNPWRYNRWGIYGSYRWGWAGYYGFGGYYGWGGYYGGYWNHPYYNRGYYGRDYAYMSGRRGYSSRIPGTTLTSRTSGYSSRLRNNSGRSNATLSRNNNNLANRSSRGYSNRSNVRRSISADAVARNRDYRTSRTTRTSPNYSGSSRTYRRSYGTTPSTRSSSSSKSYRSSGQSTRSYQSRSTAPSRNYSRSSSRSSSGSYRSSGTSRNSSSSSVRSSRSSSSSRSSGVSRSSGSRGGRSGRGGR</sequence>
<gene>
    <name evidence="2" type="ORF">PY092_07625</name>
</gene>
<feature type="compositionally biased region" description="Low complexity" evidence="1">
    <location>
        <begin position="301"/>
        <end position="402"/>
    </location>
</feature>
<evidence type="ECO:0000313" key="2">
    <source>
        <dbReference type="EMBL" id="MDF0716010.1"/>
    </source>
</evidence>
<dbReference type="RefSeq" id="WP_275615251.1">
    <property type="nucleotide sequence ID" value="NZ_JARFVB010000003.1"/>
</dbReference>
<dbReference type="Proteomes" id="UP001221366">
    <property type="component" value="Unassembled WGS sequence"/>
</dbReference>
<evidence type="ECO:0000256" key="1">
    <source>
        <dbReference type="SAM" id="MobiDB-lite"/>
    </source>
</evidence>
<keyword evidence="3" id="KW-1185">Reference proteome</keyword>
<comment type="caution">
    <text evidence="2">The sequence shown here is derived from an EMBL/GenBank/DDBJ whole genome shotgun (WGS) entry which is preliminary data.</text>
</comment>
<evidence type="ECO:0008006" key="4">
    <source>
        <dbReference type="Google" id="ProtNLM"/>
    </source>
</evidence>
<feature type="region of interest" description="Disordered" evidence="1">
    <location>
        <begin position="243"/>
        <end position="413"/>
    </location>
</feature>
<dbReference type="PROSITE" id="PS51257">
    <property type="entry name" value="PROKAR_LIPOPROTEIN"/>
    <property type="match status" value="1"/>
</dbReference>
<protein>
    <recommendedName>
        <fullName evidence="4">Prolyl-tRNA synthetase</fullName>
    </recommendedName>
</protein>
<dbReference type="EMBL" id="JARFVB010000003">
    <property type="protein sequence ID" value="MDF0716010.1"/>
    <property type="molecule type" value="Genomic_DNA"/>
</dbReference>
<proteinExistence type="predicted"/>
<evidence type="ECO:0000313" key="3">
    <source>
        <dbReference type="Proteomes" id="UP001221366"/>
    </source>
</evidence>